<dbReference type="GO" id="GO:0005576">
    <property type="term" value="C:extracellular region"/>
    <property type="evidence" value="ECO:0007669"/>
    <property type="project" value="InterPro"/>
</dbReference>
<dbReference type="InterPro" id="IPR002557">
    <property type="entry name" value="Chitin-bd_dom"/>
</dbReference>
<evidence type="ECO:0000313" key="3">
    <source>
        <dbReference type="WBParaSite" id="ACRNAN_scaffold8520.g32823.t1"/>
    </source>
</evidence>
<evidence type="ECO:0000259" key="1">
    <source>
        <dbReference type="PROSITE" id="PS50940"/>
    </source>
</evidence>
<feature type="domain" description="Chitin-binding type-2" evidence="1">
    <location>
        <begin position="21"/>
        <end position="78"/>
    </location>
</feature>
<keyword evidence="2" id="KW-1185">Reference proteome</keyword>
<dbReference type="SMART" id="SM00494">
    <property type="entry name" value="ChtBD2"/>
    <property type="match status" value="1"/>
</dbReference>
<dbReference type="InterPro" id="IPR036508">
    <property type="entry name" value="Chitin-bd_dom_sf"/>
</dbReference>
<dbReference type="GO" id="GO:0008061">
    <property type="term" value="F:chitin binding"/>
    <property type="evidence" value="ECO:0007669"/>
    <property type="project" value="InterPro"/>
</dbReference>
<dbReference type="SUPFAM" id="SSF57625">
    <property type="entry name" value="Invertebrate chitin-binding proteins"/>
    <property type="match status" value="1"/>
</dbReference>
<dbReference type="AlphaFoldDB" id="A0A914EIC1"/>
<dbReference type="PROSITE" id="PS50940">
    <property type="entry name" value="CHIT_BIND_II"/>
    <property type="match status" value="1"/>
</dbReference>
<protein>
    <submittedName>
        <fullName evidence="3">Chitin-binding type-2 domain-containing protein</fullName>
    </submittedName>
</protein>
<dbReference type="Pfam" id="PF01607">
    <property type="entry name" value="CBM_14"/>
    <property type="match status" value="1"/>
</dbReference>
<sequence length="165" mass="18829">MQMSTVSGCTRNFDDFYNDAPFDCINKPAGYYPLGFCQKEYVLCAANTTTNFSCDEGQVYSMQNGKCTIFRLISLCNRINNVDNYYMHEPQPKIQKTIKAATSLLLPNKKDLSANKNDQPIEKISDLVLSKEDQDYCKDLNNGIYRSGKLSFVCFNETMYDLEPL</sequence>
<proteinExistence type="predicted"/>
<organism evidence="2 3">
    <name type="scientific">Acrobeloides nanus</name>
    <dbReference type="NCBI Taxonomy" id="290746"/>
    <lineage>
        <taxon>Eukaryota</taxon>
        <taxon>Metazoa</taxon>
        <taxon>Ecdysozoa</taxon>
        <taxon>Nematoda</taxon>
        <taxon>Chromadorea</taxon>
        <taxon>Rhabditida</taxon>
        <taxon>Tylenchina</taxon>
        <taxon>Cephalobomorpha</taxon>
        <taxon>Cephaloboidea</taxon>
        <taxon>Cephalobidae</taxon>
        <taxon>Acrobeloides</taxon>
    </lineage>
</organism>
<accession>A0A914EIC1</accession>
<dbReference type="WBParaSite" id="ACRNAN_scaffold8520.g32823.t1">
    <property type="protein sequence ID" value="ACRNAN_scaffold8520.g32823.t1"/>
    <property type="gene ID" value="ACRNAN_scaffold8520.g32823"/>
</dbReference>
<dbReference type="Proteomes" id="UP000887540">
    <property type="component" value="Unplaced"/>
</dbReference>
<name>A0A914EIC1_9BILA</name>
<evidence type="ECO:0000313" key="2">
    <source>
        <dbReference type="Proteomes" id="UP000887540"/>
    </source>
</evidence>
<reference evidence="3" key="1">
    <citation type="submission" date="2022-11" db="UniProtKB">
        <authorList>
            <consortium name="WormBaseParasite"/>
        </authorList>
    </citation>
    <scope>IDENTIFICATION</scope>
</reference>